<keyword evidence="5" id="KW-0723">Serine/threonine-protein kinase</keyword>
<dbReference type="InterPro" id="IPR032675">
    <property type="entry name" value="LRR_dom_sf"/>
</dbReference>
<dbReference type="InterPro" id="IPR000719">
    <property type="entry name" value="Prot_kinase_dom"/>
</dbReference>
<evidence type="ECO:0000256" key="10">
    <source>
        <dbReference type="ARBA" id="ARBA00022729"/>
    </source>
</evidence>
<dbReference type="InterPro" id="IPR055414">
    <property type="entry name" value="LRR_R13L4/SHOC2-like"/>
</dbReference>
<dbReference type="FunFam" id="3.30.200.20:FF:000711">
    <property type="entry name" value="Receptor-like protein kinase HSL1"/>
    <property type="match status" value="1"/>
</dbReference>
<reference evidence="25 26" key="1">
    <citation type="journal article" date="2017" name="Nature">
        <title>The Apostasia genome and the evolution of orchids.</title>
        <authorList>
            <person name="Zhang G.Q."/>
            <person name="Liu K.W."/>
            <person name="Li Z."/>
            <person name="Lohaus R."/>
            <person name="Hsiao Y.Y."/>
            <person name="Niu S.C."/>
            <person name="Wang J.Y."/>
            <person name="Lin Y.C."/>
            <person name="Xu Q."/>
            <person name="Chen L.J."/>
            <person name="Yoshida K."/>
            <person name="Fujiwara S."/>
            <person name="Wang Z.W."/>
            <person name="Zhang Y.Q."/>
            <person name="Mitsuda N."/>
            <person name="Wang M."/>
            <person name="Liu G.H."/>
            <person name="Pecoraro L."/>
            <person name="Huang H.X."/>
            <person name="Xiao X.J."/>
            <person name="Lin M."/>
            <person name="Wu X.Y."/>
            <person name="Wu W.L."/>
            <person name="Chen Y.Y."/>
            <person name="Chang S.B."/>
            <person name="Sakamoto S."/>
            <person name="Ohme-Takagi M."/>
            <person name="Yagi M."/>
            <person name="Zeng S.J."/>
            <person name="Shen C.Y."/>
            <person name="Yeh C.M."/>
            <person name="Luo Y.B."/>
            <person name="Tsai W.C."/>
            <person name="Van de Peer Y."/>
            <person name="Liu Z.J."/>
        </authorList>
    </citation>
    <scope>NUCLEOTIDE SEQUENCE [LARGE SCALE GENOMIC DNA]</scope>
    <source>
        <strain evidence="26">cv. Shenzhen</strain>
        <tissue evidence="25">Stem</tissue>
    </source>
</reference>
<keyword evidence="8" id="KW-0808">Transferase</keyword>
<dbReference type="SUPFAM" id="SSF56112">
    <property type="entry name" value="Protein kinase-like (PK-like)"/>
    <property type="match status" value="1"/>
</dbReference>
<accession>A0A2I0AU74</accession>
<dbReference type="PANTHER" id="PTHR48053:SF159">
    <property type="entry name" value="PROTEIN KINASE DOMAIN-CONTAINING PROTEIN"/>
    <property type="match status" value="1"/>
</dbReference>
<dbReference type="PROSITE" id="PS00108">
    <property type="entry name" value="PROTEIN_KINASE_ST"/>
    <property type="match status" value="1"/>
</dbReference>
<dbReference type="GO" id="GO:0005524">
    <property type="term" value="F:ATP binding"/>
    <property type="evidence" value="ECO:0007669"/>
    <property type="project" value="UniProtKB-UniRule"/>
</dbReference>
<evidence type="ECO:0000256" key="21">
    <source>
        <dbReference type="PROSITE-ProRule" id="PRU10141"/>
    </source>
</evidence>
<evidence type="ECO:0000256" key="3">
    <source>
        <dbReference type="ARBA" id="ARBA00012513"/>
    </source>
</evidence>
<proteinExistence type="inferred from homology"/>
<evidence type="ECO:0000259" key="24">
    <source>
        <dbReference type="PROSITE" id="PS50011"/>
    </source>
</evidence>
<evidence type="ECO:0000256" key="8">
    <source>
        <dbReference type="ARBA" id="ARBA00022679"/>
    </source>
</evidence>
<dbReference type="PROSITE" id="PS50011">
    <property type="entry name" value="PROTEIN_KINASE_DOM"/>
    <property type="match status" value="1"/>
</dbReference>
<evidence type="ECO:0000256" key="2">
    <source>
        <dbReference type="ARBA" id="ARBA00008684"/>
    </source>
</evidence>
<comment type="similarity">
    <text evidence="2">Belongs to the protein kinase superfamily. Ser/Thr protein kinase family.</text>
</comment>
<dbReference type="PROSITE" id="PS00107">
    <property type="entry name" value="PROTEIN_KINASE_ATP"/>
    <property type="match status" value="1"/>
</dbReference>
<dbReference type="InterPro" id="IPR003591">
    <property type="entry name" value="Leu-rich_rpt_typical-subtyp"/>
</dbReference>
<dbReference type="SUPFAM" id="SSF52058">
    <property type="entry name" value="L domain-like"/>
    <property type="match status" value="1"/>
</dbReference>
<evidence type="ECO:0000256" key="17">
    <source>
        <dbReference type="ARBA" id="ARBA00023170"/>
    </source>
</evidence>
<dbReference type="Pfam" id="PF00560">
    <property type="entry name" value="LRR_1"/>
    <property type="match status" value="7"/>
</dbReference>
<evidence type="ECO:0000256" key="4">
    <source>
        <dbReference type="ARBA" id="ARBA00022475"/>
    </source>
</evidence>
<dbReference type="FunFam" id="3.80.10.10:FF:000077">
    <property type="entry name" value="LRR receptor-like serine/threonine-protein kinase ERL1"/>
    <property type="match status" value="1"/>
</dbReference>
<feature type="signal peptide" evidence="23">
    <location>
        <begin position="1"/>
        <end position="27"/>
    </location>
</feature>
<dbReference type="Gene3D" id="3.80.10.10">
    <property type="entry name" value="Ribonuclease Inhibitor"/>
    <property type="match status" value="4"/>
</dbReference>
<keyword evidence="10 23" id="KW-0732">Signal</keyword>
<evidence type="ECO:0000313" key="26">
    <source>
        <dbReference type="Proteomes" id="UP000236161"/>
    </source>
</evidence>
<name>A0A2I0AU74_9ASPA</name>
<keyword evidence="12 21" id="KW-0547">Nucleotide-binding</keyword>
<keyword evidence="9 22" id="KW-0812">Transmembrane</keyword>
<evidence type="ECO:0000256" key="18">
    <source>
        <dbReference type="ARBA" id="ARBA00023180"/>
    </source>
</evidence>
<evidence type="ECO:0000256" key="9">
    <source>
        <dbReference type="ARBA" id="ARBA00022692"/>
    </source>
</evidence>
<dbReference type="Pfam" id="PF07714">
    <property type="entry name" value="PK_Tyr_Ser-Thr"/>
    <property type="match status" value="1"/>
</dbReference>
<keyword evidence="11" id="KW-0677">Repeat</keyword>
<evidence type="ECO:0000256" key="20">
    <source>
        <dbReference type="ARBA" id="ARBA00048679"/>
    </source>
</evidence>
<dbReference type="SMART" id="SM00220">
    <property type="entry name" value="S_TKc"/>
    <property type="match status" value="1"/>
</dbReference>
<dbReference type="Pfam" id="PF08263">
    <property type="entry name" value="LRRNT_2"/>
    <property type="match status" value="1"/>
</dbReference>
<evidence type="ECO:0000256" key="6">
    <source>
        <dbReference type="ARBA" id="ARBA00022553"/>
    </source>
</evidence>
<dbReference type="PROSITE" id="PS51450">
    <property type="entry name" value="LRR"/>
    <property type="match status" value="1"/>
</dbReference>
<dbReference type="PANTHER" id="PTHR48053">
    <property type="entry name" value="LEUCINE RICH REPEAT FAMILY PROTEIN, EXPRESSED"/>
    <property type="match status" value="1"/>
</dbReference>
<feature type="binding site" evidence="21">
    <location>
        <position position="722"/>
    </location>
    <ligand>
        <name>ATP</name>
        <dbReference type="ChEBI" id="CHEBI:30616"/>
    </ligand>
</feature>
<evidence type="ECO:0000256" key="7">
    <source>
        <dbReference type="ARBA" id="ARBA00022614"/>
    </source>
</evidence>
<comment type="catalytic activity">
    <reaction evidence="19">
        <text>L-threonyl-[protein] + ATP = O-phospho-L-threonyl-[protein] + ADP + H(+)</text>
        <dbReference type="Rhea" id="RHEA:46608"/>
        <dbReference type="Rhea" id="RHEA-COMP:11060"/>
        <dbReference type="Rhea" id="RHEA-COMP:11605"/>
        <dbReference type="ChEBI" id="CHEBI:15378"/>
        <dbReference type="ChEBI" id="CHEBI:30013"/>
        <dbReference type="ChEBI" id="CHEBI:30616"/>
        <dbReference type="ChEBI" id="CHEBI:61977"/>
        <dbReference type="ChEBI" id="CHEBI:456216"/>
        <dbReference type="EC" id="2.7.11.1"/>
    </reaction>
</comment>
<evidence type="ECO:0000256" key="13">
    <source>
        <dbReference type="ARBA" id="ARBA00022777"/>
    </source>
</evidence>
<keyword evidence="16 22" id="KW-0472">Membrane</keyword>
<dbReference type="EC" id="2.7.11.1" evidence="3"/>
<keyword evidence="7" id="KW-0433">Leucine-rich repeat</keyword>
<comment type="subcellular location">
    <subcellularLocation>
        <location evidence="1">Cell membrane</location>
        <topology evidence="1">Single-pass type I membrane protein</topology>
    </subcellularLocation>
</comment>
<keyword evidence="26" id="KW-1185">Reference proteome</keyword>
<dbReference type="InterPro" id="IPR011009">
    <property type="entry name" value="Kinase-like_dom_sf"/>
</dbReference>
<evidence type="ECO:0000256" key="14">
    <source>
        <dbReference type="ARBA" id="ARBA00022840"/>
    </source>
</evidence>
<feature type="domain" description="Protein kinase" evidence="24">
    <location>
        <begin position="693"/>
        <end position="992"/>
    </location>
</feature>
<keyword evidence="13 25" id="KW-0418">Kinase</keyword>
<dbReference type="InterPro" id="IPR001611">
    <property type="entry name" value="Leu-rich_rpt"/>
</dbReference>
<evidence type="ECO:0000256" key="5">
    <source>
        <dbReference type="ARBA" id="ARBA00022527"/>
    </source>
</evidence>
<dbReference type="InterPro" id="IPR008271">
    <property type="entry name" value="Ser/Thr_kinase_AS"/>
</dbReference>
<gene>
    <name evidence="25" type="primary">HSL1</name>
    <name evidence="25" type="ORF">AXF42_Ash001184</name>
</gene>
<dbReference type="GO" id="GO:0006952">
    <property type="term" value="P:defense response"/>
    <property type="evidence" value="ECO:0007669"/>
    <property type="project" value="UniProtKB-ARBA"/>
</dbReference>
<dbReference type="EMBL" id="KZ451950">
    <property type="protein sequence ID" value="PKA59091.1"/>
    <property type="molecule type" value="Genomic_DNA"/>
</dbReference>
<keyword evidence="14 21" id="KW-0067">ATP-binding</keyword>
<evidence type="ECO:0000256" key="16">
    <source>
        <dbReference type="ARBA" id="ARBA00023136"/>
    </source>
</evidence>
<feature type="transmembrane region" description="Helical" evidence="22">
    <location>
        <begin position="636"/>
        <end position="658"/>
    </location>
</feature>
<evidence type="ECO:0000256" key="12">
    <source>
        <dbReference type="ARBA" id="ARBA00022741"/>
    </source>
</evidence>
<dbReference type="FunFam" id="3.80.10.10:FF:000215">
    <property type="entry name" value="Receptor-like protein kinase HSL1"/>
    <property type="match status" value="1"/>
</dbReference>
<evidence type="ECO:0000313" key="25">
    <source>
        <dbReference type="EMBL" id="PKA59091.1"/>
    </source>
</evidence>
<dbReference type="GO" id="GO:0009791">
    <property type="term" value="P:post-embryonic development"/>
    <property type="evidence" value="ECO:0007669"/>
    <property type="project" value="UniProtKB-ARBA"/>
</dbReference>
<protein>
    <recommendedName>
        <fullName evidence="3">non-specific serine/threonine protein kinase</fullName>
        <ecNumber evidence="3">2.7.11.1</ecNumber>
    </recommendedName>
</protein>
<dbReference type="Gene3D" id="3.30.200.20">
    <property type="entry name" value="Phosphorylase Kinase, domain 1"/>
    <property type="match status" value="1"/>
</dbReference>
<sequence>MEKKKKREPHMAAATLFLLQLLPIALALNQEGLYLLQAKHGLEDPLNALADWNPRDPSPCNWTGVRCTAGDQPSVTGVDLTNFSLAGTFPNALCRLPNLSFLSLSFNYINSSFPDSSLLPCSALTHLDLSQNFLSGPLPSAAASLPLLRHLDLMGNSFSGSIPSSFASFPSLQVLSLTANNLNGTIPPFLGNISTLRQLNLSYNPFAPGHIPTTIANLTNLEVLWLAGCSLVGDIPPAIGRLQKLINLDLSENFLSGVIPDSLSGLSSLVQIELYNNSLTGRFPAGLSNLTTLRRIDASINHISGPIPDDVFSIPLLENLHLFQNQLNGSVPITAAMAGNLTELRLFGNQLTGPLPADLGANSQLRILDLSDNQLSGEIPRGVCNGGTLRELLLIDNHFSGGLPPGLGQCRSLTRVRLRKNQLSGELPVGMWGLPHVWLLELSDNSFSGTITPDIAGAANLSKLLIDKNQFTGIIPPEISFLSKLYELTANDNQLTGPLPESLGKLEQLGQLDLHNNEISGELPVEIQSWKKLTLLNLANNNLTGGIPAVLGNLPVLNYLDLSGNSLTGEIPVQLQNLKLNQFNLSNNHLSGDIPPMLRNEAYRTSFLGNPGLCWDLSGLCSGSSVIHLKSFKFSWLLRAIFLFAAFIIIAGFALFYYKHRIIKTAKEQDKSKWILTSFHKLPFSDFAILHSLEEDNVIGSGASGKVYKVVLAGGEVAAVKKIWRTTKRVESDPRNQAADDAFEAEVATLGKIRHKNIVKLLCCCVHRDCKLLVYEFMANGSLGDFLHSSKARFLDWQTRYKIAIDAAEGLCYLHHDCVPPIVHRDVKSNNILLDSEFRAKVSDFGVAKVVEGFDKGTRSMSVIAGSCGYIAPEYAYTLRVNEKSDIYSFGVVILELVTGKRPVAPEYGEKDLVKWVSGVIQLKGAEHVIDPGLDLCHREEIAGMLEIGLKCTSSLPINRPSMRRVVKMLLEVGGERTMKSWPREGKLSPYYEDERSVNLGIQ</sequence>
<keyword evidence="15 22" id="KW-1133">Transmembrane helix</keyword>
<dbReference type="STRING" id="1088818.A0A2I0AU74"/>
<dbReference type="InterPro" id="IPR013210">
    <property type="entry name" value="LRR_N_plant-typ"/>
</dbReference>
<keyword evidence="4" id="KW-1003">Cell membrane</keyword>
<evidence type="ECO:0000256" key="23">
    <source>
        <dbReference type="SAM" id="SignalP"/>
    </source>
</evidence>
<keyword evidence="6" id="KW-0597">Phosphoprotein</keyword>
<evidence type="ECO:0000256" key="15">
    <source>
        <dbReference type="ARBA" id="ARBA00022989"/>
    </source>
</evidence>
<comment type="catalytic activity">
    <reaction evidence="20">
        <text>L-seryl-[protein] + ATP = O-phospho-L-seryl-[protein] + ADP + H(+)</text>
        <dbReference type="Rhea" id="RHEA:17989"/>
        <dbReference type="Rhea" id="RHEA-COMP:9863"/>
        <dbReference type="Rhea" id="RHEA-COMP:11604"/>
        <dbReference type="ChEBI" id="CHEBI:15378"/>
        <dbReference type="ChEBI" id="CHEBI:29999"/>
        <dbReference type="ChEBI" id="CHEBI:30616"/>
        <dbReference type="ChEBI" id="CHEBI:83421"/>
        <dbReference type="ChEBI" id="CHEBI:456216"/>
        <dbReference type="EC" id="2.7.11.1"/>
    </reaction>
</comment>
<dbReference type="InterPro" id="IPR017441">
    <property type="entry name" value="Protein_kinase_ATP_BS"/>
</dbReference>
<evidence type="ECO:0000256" key="11">
    <source>
        <dbReference type="ARBA" id="ARBA00022737"/>
    </source>
</evidence>
<dbReference type="GO" id="GO:0004674">
    <property type="term" value="F:protein serine/threonine kinase activity"/>
    <property type="evidence" value="ECO:0007669"/>
    <property type="project" value="UniProtKB-KW"/>
</dbReference>
<dbReference type="InterPro" id="IPR001245">
    <property type="entry name" value="Ser-Thr/Tyr_kinase_cat_dom"/>
</dbReference>
<dbReference type="SUPFAM" id="SSF52047">
    <property type="entry name" value="RNI-like"/>
    <property type="match status" value="1"/>
</dbReference>
<dbReference type="InterPro" id="IPR051716">
    <property type="entry name" value="Plant_RL_S/T_kinase"/>
</dbReference>
<dbReference type="Gene3D" id="1.10.510.10">
    <property type="entry name" value="Transferase(Phosphotransferase) domain 1"/>
    <property type="match status" value="1"/>
</dbReference>
<dbReference type="GO" id="GO:0051707">
    <property type="term" value="P:response to other organism"/>
    <property type="evidence" value="ECO:0007669"/>
    <property type="project" value="UniProtKB-ARBA"/>
</dbReference>
<evidence type="ECO:0000256" key="1">
    <source>
        <dbReference type="ARBA" id="ARBA00004251"/>
    </source>
</evidence>
<dbReference type="Proteomes" id="UP000236161">
    <property type="component" value="Unassembled WGS sequence"/>
</dbReference>
<dbReference type="SMART" id="SM00369">
    <property type="entry name" value="LRR_TYP"/>
    <property type="match status" value="8"/>
</dbReference>
<evidence type="ECO:0000256" key="19">
    <source>
        <dbReference type="ARBA" id="ARBA00047899"/>
    </source>
</evidence>
<evidence type="ECO:0000256" key="22">
    <source>
        <dbReference type="SAM" id="Phobius"/>
    </source>
</evidence>
<organism evidence="25 26">
    <name type="scientific">Apostasia shenzhenica</name>
    <dbReference type="NCBI Taxonomy" id="1088818"/>
    <lineage>
        <taxon>Eukaryota</taxon>
        <taxon>Viridiplantae</taxon>
        <taxon>Streptophyta</taxon>
        <taxon>Embryophyta</taxon>
        <taxon>Tracheophyta</taxon>
        <taxon>Spermatophyta</taxon>
        <taxon>Magnoliopsida</taxon>
        <taxon>Liliopsida</taxon>
        <taxon>Asparagales</taxon>
        <taxon>Orchidaceae</taxon>
        <taxon>Apostasioideae</taxon>
        <taxon>Apostasia</taxon>
    </lineage>
</organism>
<keyword evidence="17 25" id="KW-0675">Receptor</keyword>
<feature type="chain" id="PRO_5014162435" description="non-specific serine/threonine protein kinase" evidence="23">
    <location>
        <begin position="28"/>
        <end position="1003"/>
    </location>
</feature>
<dbReference type="FunFam" id="1.10.510.10:FF:000201">
    <property type="entry name" value="Leucine-rich repeat receptor-like serine/threonine-protein kinase"/>
    <property type="match status" value="1"/>
</dbReference>
<dbReference type="AlphaFoldDB" id="A0A2I0AU74"/>
<dbReference type="FunFam" id="3.80.10.10:FF:000453">
    <property type="entry name" value="Leucine-rich receptor-like protein kinase family protein"/>
    <property type="match status" value="1"/>
</dbReference>
<dbReference type="GO" id="GO:0005886">
    <property type="term" value="C:plasma membrane"/>
    <property type="evidence" value="ECO:0007669"/>
    <property type="project" value="UniProtKB-SubCell"/>
</dbReference>
<dbReference type="OrthoDB" id="2021138at2759"/>
<keyword evidence="18" id="KW-0325">Glycoprotein</keyword>
<dbReference type="Pfam" id="PF23598">
    <property type="entry name" value="LRR_14"/>
    <property type="match status" value="1"/>
</dbReference>